<protein>
    <submittedName>
        <fullName evidence="1">Uncharacterized protein</fullName>
    </submittedName>
</protein>
<reference evidence="2" key="1">
    <citation type="journal article" date="2017" name="Nat. Ecol. Evol.">
        <title>Genome expansion and lineage-specific genetic innovations in the forest pathogenic fungi Armillaria.</title>
        <authorList>
            <person name="Sipos G."/>
            <person name="Prasanna A.N."/>
            <person name="Walter M.C."/>
            <person name="O'Connor E."/>
            <person name="Balint B."/>
            <person name="Krizsan K."/>
            <person name="Kiss B."/>
            <person name="Hess J."/>
            <person name="Varga T."/>
            <person name="Slot J."/>
            <person name="Riley R."/>
            <person name="Boka B."/>
            <person name="Rigling D."/>
            <person name="Barry K."/>
            <person name="Lee J."/>
            <person name="Mihaltcheva S."/>
            <person name="LaButti K."/>
            <person name="Lipzen A."/>
            <person name="Waldron R."/>
            <person name="Moloney N.M."/>
            <person name="Sperisen C."/>
            <person name="Kredics L."/>
            <person name="Vagvoelgyi C."/>
            <person name="Patrignani A."/>
            <person name="Fitzpatrick D."/>
            <person name="Nagy I."/>
            <person name="Doyle S."/>
            <person name="Anderson J.B."/>
            <person name="Grigoriev I.V."/>
            <person name="Gueldener U."/>
            <person name="Muensterkoetter M."/>
            <person name="Nagy L.G."/>
        </authorList>
    </citation>
    <scope>NUCLEOTIDE SEQUENCE [LARGE SCALE GENOMIC DNA]</scope>
    <source>
        <strain evidence="2">Ar21-2</strain>
    </source>
</reference>
<name>A0A2H3CYN1_ARMGA</name>
<gene>
    <name evidence="1" type="ORF">ARMGADRAFT_1039483</name>
</gene>
<dbReference type="InParanoid" id="A0A2H3CYN1"/>
<dbReference type="EMBL" id="KZ293733">
    <property type="protein sequence ID" value="PBK81193.1"/>
    <property type="molecule type" value="Genomic_DNA"/>
</dbReference>
<dbReference type="Proteomes" id="UP000217790">
    <property type="component" value="Unassembled WGS sequence"/>
</dbReference>
<accession>A0A2H3CYN1</accession>
<dbReference type="AlphaFoldDB" id="A0A2H3CYN1"/>
<evidence type="ECO:0000313" key="2">
    <source>
        <dbReference type="Proteomes" id="UP000217790"/>
    </source>
</evidence>
<evidence type="ECO:0000313" key="1">
    <source>
        <dbReference type="EMBL" id="PBK81193.1"/>
    </source>
</evidence>
<keyword evidence="2" id="KW-1185">Reference proteome</keyword>
<proteinExistence type="predicted"/>
<dbReference type="OrthoDB" id="3017673at2759"/>
<organism evidence="1 2">
    <name type="scientific">Armillaria gallica</name>
    <name type="common">Bulbous honey fungus</name>
    <name type="synonym">Armillaria bulbosa</name>
    <dbReference type="NCBI Taxonomy" id="47427"/>
    <lineage>
        <taxon>Eukaryota</taxon>
        <taxon>Fungi</taxon>
        <taxon>Dikarya</taxon>
        <taxon>Basidiomycota</taxon>
        <taxon>Agaricomycotina</taxon>
        <taxon>Agaricomycetes</taxon>
        <taxon>Agaricomycetidae</taxon>
        <taxon>Agaricales</taxon>
        <taxon>Marasmiineae</taxon>
        <taxon>Physalacriaceae</taxon>
        <taxon>Armillaria</taxon>
    </lineage>
</organism>
<sequence length="395" mass="44315">MALKSMQVARFKATLALLHSCCKNGVYLPTIPSVLLTLRDSNPDFDVILVIDKENLWFLEGVVHMPLFNNKEHFMQVYQEEPLLLCEGAFGARWNCQNRKLLLGVPHGSKAPENLIFPGRATGWIHSDQEEKQAAAAANAQAIAALFASKPATLTPLPKIKKMPKTIKSKATVGLYTDLETVIVDEDIKMKAMEEIMVVDLDSNESDSMSVNENLPAKYATQDWTTCKHHGQVSKCTATHSPAPVTWTTNPTQWLMKSDPMYHKVINVLEKQDRILAERSNKCIHANIALITHGKNLGDNQLMFPIAAWVNQFQLQSKYESVQNALKLLSVEHVRDGTFASFQLYKCYLNAKLELLVHCLEATDIAYKFCDQKLNLVMAEIGCLLCPDMSSEIRI</sequence>